<evidence type="ECO:0000313" key="2">
    <source>
        <dbReference type="EMBL" id="KAF4682910.1"/>
    </source>
</evidence>
<dbReference type="EMBL" id="JABANO010040714">
    <property type="protein sequence ID" value="KAF4682910.1"/>
    <property type="molecule type" value="Genomic_DNA"/>
</dbReference>
<feature type="transmembrane region" description="Helical" evidence="1">
    <location>
        <begin position="77"/>
        <end position="101"/>
    </location>
</feature>
<dbReference type="Proteomes" id="UP000574390">
    <property type="component" value="Unassembled WGS sequence"/>
</dbReference>
<keyword evidence="1" id="KW-0812">Transmembrane</keyword>
<dbReference type="Proteomes" id="UP000553632">
    <property type="component" value="Unassembled WGS sequence"/>
</dbReference>
<dbReference type="AlphaFoldDB" id="A0A7J6QPS1"/>
<name>A0A7J6QPS1_PEROL</name>
<feature type="transmembrane region" description="Helical" evidence="1">
    <location>
        <begin position="53"/>
        <end position="71"/>
    </location>
</feature>
<keyword evidence="1" id="KW-0472">Membrane</keyword>
<proteinExistence type="predicted"/>
<keyword evidence="4" id="KW-1185">Reference proteome</keyword>
<keyword evidence="1" id="KW-1133">Transmembrane helix</keyword>
<evidence type="ECO:0000313" key="3">
    <source>
        <dbReference type="EMBL" id="KAF4709596.1"/>
    </source>
</evidence>
<comment type="caution">
    <text evidence="3">The sequence shown here is derived from an EMBL/GenBank/DDBJ whole genome shotgun (WGS) entry which is preliminary data.</text>
</comment>
<reference evidence="4 5" key="1">
    <citation type="submission" date="2020-04" db="EMBL/GenBank/DDBJ databases">
        <title>Perkinsus olseni comparative genomics.</title>
        <authorList>
            <person name="Bogema D.R."/>
        </authorList>
    </citation>
    <scope>NUCLEOTIDE SEQUENCE [LARGE SCALE GENOMIC DNA]</scope>
    <source>
        <strain evidence="3">ATCC PRA-205</strain>
        <strain evidence="2 4">ATCC PRA-207</strain>
    </source>
</reference>
<evidence type="ECO:0000256" key="1">
    <source>
        <dbReference type="SAM" id="Phobius"/>
    </source>
</evidence>
<gene>
    <name evidence="3" type="primary">WDR90_7</name>
    <name evidence="3" type="ORF">FOZ62_025161</name>
    <name evidence="2" type="ORF">FOZ63_027015</name>
</gene>
<evidence type="ECO:0000313" key="4">
    <source>
        <dbReference type="Proteomes" id="UP000553632"/>
    </source>
</evidence>
<evidence type="ECO:0000313" key="5">
    <source>
        <dbReference type="Proteomes" id="UP000574390"/>
    </source>
</evidence>
<feature type="non-terminal residue" evidence="3">
    <location>
        <position position="322"/>
    </location>
</feature>
<accession>A0A7J6QPS1</accession>
<organism evidence="3 5">
    <name type="scientific">Perkinsus olseni</name>
    <name type="common">Perkinsus atlanticus</name>
    <dbReference type="NCBI Taxonomy" id="32597"/>
    <lineage>
        <taxon>Eukaryota</taxon>
        <taxon>Sar</taxon>
        <taxon>Alveolata</taxon>
        <taxon>Perkinsozoa</taxon>
        <taxon>Perkinsea</taxon>
        <taxon>Perkinsida</taxon>
        <taxon>Perkinsidae</taxon>
        <taxon>Perkinsus</taxon>
    </lineage>
</organism>
<dbReference type="EMBL" id="JABANM010028517">
    <property type="protein sequence ID" value="KAF4709596.1"/>
    <property type="molecule type" value="Genomic_DNA"/>
</dbReference>
<sequence length="322" mass="34589">LLDYSHGDAYFHSDDDSRNLQSWIEDYFYSRLTPSASLVVEEDGRAHKGGPDVFKILFVALLVAAPHYTFVKFNVACAASILVIAFGGNIPGSIIGALLVASRRAREMSNFVATSGSYLAYFFKVSSTTVDLKAFLSAPIQSEAPVDSGAANTSPLEESLVCCLLTAFTVQMLAAEFNCDHVLVTWQQGDTNALENFNDAKVSDPTRLFSASDDKLYRACSAHGGWSMVKTLTQGEFMSRSFFKKLGAFNHNYKGGSLNGSAVVVLEKAADGKGAEVLYSLANSESFDASGVVKALGGSEEQASLAAKRAEEAVDKYVSERA</sequence>
<protein>
    <submittedName>
        <fullName evidence="3">WD repeat domain 90</fullName>
    </submittedName>
</protein>